<comment type="caution">
    <text evidence="5">The sequence shown here is derived from an EMBL/GenBank/DDBJ whole genome shotgun (WGS) entry which is preliminary data.</text>
</comment>
<dbReference type="GO" id="GO:0016887">
    <property type="term" value="F:ATP hydrolysis activity"/>
    <property type="evidence" value="ECO:0007669"/>
    <property type="project" value="TreeGrafter"/>
</dbReference>
<gene>
    <name evidence="5" type="ORF">ALO68_100432</name>
</gene>
<sequence length="325" mass="35242">MLYRQQHVGLDGLLKMSPIIDTPFVDLYLGPDFTDVKGLDGQSGRVEAPESWRESAQLLREECSKHFEAHQDPEFSLIKDGTVLRVTQIPDAFGQAVFVVRKSNAQVRQFDQLGFPEDLVESLLTKHVRGLVIFCGEMGTGKTSSAASLIIARLIACGGIALAAEDPAETDLNGRHGHGRCIQMQVSRRNGGYEEALMRGLRSGADMMLIGEIRDTPTAVQAVRAAINGLFIITTVHAGTVPQAIERVATLAEPAISNVRSILSQGLVAVAALALEGEGEMRHLKIQSLSLTGPDGHGIREKIRSNQIAMLSQDVDQQSNRSLWG</sequence>
<evidence type="ECO:0000256" key="2">
    <source>
        <dbReference type="ARBA" id="ARBA00022741"/>
    </source>
</evidence>
<dbReference type="GO" id="GO:0005886">
    <property type="term" value="C:plasma membrane"/>
    <property type="evidence" value="ECO:0007669"/>
    <property type="project" value="TreeGrafter"/>
</dbReference>
<dbReference type="GO" id="GO:0005524">
    <property type="term" value="F:ATP binding"/>
    <property type="evidence" value="ECO:0007669"/>
    <property type="project" value="UniProtKB-KW"/>
</dbReference>
<accession>A0A0P9R542</accession>
<organism evidence="5 6">
    <name type="scientific">Pseudomonas syringae pv. helianthi</name>
    <dbReference type="NCBI Taxonomy" id="251654"/>
    <lineage>
        <taxon>Bacteria</taxon>
        <taxon>Pseudomonadati</taxon>
        <taxon>Pseudomonadota</taxon>
        <taxon>Gammaproteobacteria</taxon>
        <taxon>Pseudomonadales</taxon>
        <taxon>Pseudomonadaceae</taxon>
        <taxon>Pseudomonas</taxon>
    </lineage>
</organism>
<dbReference type="PATRIC" id="fig|251654.3.peg.3436"/>
<dbReference type="Proteomes" id="UP000050557">
    <property type="component" value="Unassembled WGS sequence"/>
</dbReference>
<dbReference type="InterPro" id="IPR027417">
    <property type="entry name" value="P-loop_NTPase"/>
</dbReference>
<dbReference type="SUPFAM" id="SSF52540">
    <property type="entry name" value="P-loop containing nucleoside triphosphate hydrolases"/>
    <property type="match status" value="1"/>
</dbReference>
<evidence type="ECO:0000259" key="4">
    <source>
        <dbReference type="Pfam" id="PF00437"/>
    </source>
</evidence>
<protein>
    <submittedName>
        <fullName evidence="5">Conjugative transfer ATPase PilU in PFGI-1-like cluster</fullName>
    </submittedName>
</protein>
<evidence type="ECO:0000313" key="5">
    <source>
        <dbReference type="EMBL" id="KPX40140.1"/>
    </source>
</evidence>
<evidence type="ECO:0000256" key="1">
    <source>
        <dbReference type="ARBA" id="ARBA00006611"/>
    </source>
</evidence>
<dbReference type="Pfam" id="PF00437">
    <property type="entry name" value="T2SSE"/>
    <property type="match status" value="1"/>
</dbReference>
<dbReference type="Gene3D" id="3.40.50.300">
    <property type="entry name" value="P-loop containing nucleotide triphosphate hydrolases"/>
    <property type="match status" value="1"/>
</dbReference>
<dbReference type="PANTHER" id="PTHR30258:SF1">
    <property type="entry name" value="PROTEIN TRANSPORT PROTEIN HOFB HOMOLOG"/>
    <property type="match status" value="1"/>
</dbReference>
<dbReference type="PANTHER" id="PTHR30258">
    <property type="entry name" value="TYPE II SECRETION SYSTEM PROTEIN GSPE-RELATED"/>
    <property type="match status" value="1"/>
</dbReference>
<dbReference type="AlphaFoldDB" id="A0A0P9R542"/>
<dbReference type="InterPro" id="IPR001482">
    <property type="entry name" value="T2SS/T4SS_dom"/>
</dbReference>
<name>A0A0P9R542_9PSED</name>
<feature type="domain" description="Bacterial type II secretion system protein E" evidence="4">
    <location>
        <begin position="81"/>
        <end position="269"/>
    </location>
</feature>
<comment type="similarity">
    <text evidence="1">Belongs to the GSP E family.</text>
</comment>
<evidence type="ECO:0000256" key="3">
    <source>
        <dbReference type="ARBA" id="ARBA00022840"/>
    </source>
</evidence>
<reference evidence="5 6" key="1">
    <citation type="submission" date="2015-09" db="EMBL/GenBank/DDBJ databases">
        <title>Genome announcement of multiple Pseudomonas syringae strains.</title>
        <authorList>
            <person name="Thakur S."/>
            <person name="Wang P.W."/>
            <person name="Gong Y."/>
            <person name="Weir B.S."/>
            <person name="Guttman D.S."/>
        </authorList>
    </citation>
    <scope>NUCLEOTIDE SEQUENCE [LARGE SCALE GENOMIC DNA]</scope>
    <source>
        <strain evidence="5 6">ICMP4531</strain>
    </source>
</reference>
<keyword evidence="3" id="KW-0067">ATP-binding</keyword>
<keyword evidence="2" id="KW-0547">Nucleotide-binding</keyword>
<proteinExistence type="inferred from homology"/>
<evidence type="ECO:0000313" key="6">
    <source>
        <dbReference type="Proteomes" id="UP000050557"/>
    </source>
</evidence>
<dbReference type="EMBL" id="LJQM01000250">
    <property type="protein sequence ID" value="KPX40140.1"/>
    <property type="molecule type" value="Genomic_DNA"/>
</dbReference>